<gene>
    <name evidence="1" type="ORF">EZMO1_2495</name>
</gene>
<protein>
    <submittedName>
        <fullName evidence="1">Uncharacterized protein</fullName>
    </submittedName>
</protein>
<dbReference type="STRING" id="570277.EZMO1_2495"/>
<dbReference type="Proteomes" id="UP000071065">
    <property type="component" value="Chromosome"/>
</dbReference>
<proteinExistence type="predicted"/>
<dbReference type="KEGG" id="emp:EZMO1_2495"/>
<accession>A0A142BCV1</accession>
<dbReference type="AlphaFoldDB" id="A0A142BCV1"/>
<dbReference type="EMBL" id="CP013251">
    <property type="protein sequence ID" value="AMO56577.1"/>
    <property type="molecule type" value="Genomic_DNA"/>
</dbReference>
<evidence type="ECO:0000313" key="2">
    <source>
        <dbReference type="Proteomes" id="UP000071065"/>
    </source>
</evidence>
<name>A0A142BCV1_9GAMM</name>
<organism evidence="1 2">
    <name type="scientific">Endozoicomonas montiporae CL-33</name>
    <dbReference type="NCBI Taxonomy" id="570277"/>
    <lineage>
        <taxon>Bacteria</taxon>
        <taxon>Pseudomonadati</taxon>
        <taxon>Pseudomonadota</taxon>
        <taxon>Gammaproteobacteria</taxon>
        <taxon>Oceanospirillales</taxon>
        <taxon>Endozoicomonadaceae</taxon>
        <taxon>Endozoicomonas</taxon>
    </lineage>
</organism>
<sequence length="65" mass="7227">MIGSKKKPTGKRPVGVKANSQIGQISLLESGKLIHKNTTQKPMTDYLRQTTQIIDVCCNNQFPEL</sequence>
<reference evidence="1 2" key="1">
    <citation type="journal article" date="2016" name="Front. Microbiol.">
        <title>Genomic Insight into the Host-Endosymbiont Relationship of Endozoicomonas montiporae CL-33(T) with its Coral Host.</title>
        <authorList>
            <person name="Ding J.-Y."/>
            <person name="Shiu J.-H."/>
            <person name="Chen W.-M."/>
            <person name="Chiang Y.-R."/>
            <person name="Tang S.-L."/>
        </authorList>
    </citation>
    <scope>NUCLEOTIDE SEQUENCE [LARGE SCALE GENOMIC DNA]</scope>
    <source>
        <strain evidence="1 2">CL-33</strain>
    </source>
</reference>
<evidence type="ECO:0000313" key="1">
    <source>
        <dbReference type="EMBL" id="AMO56577.1"/>
    </source>
</evidence>